<feature type="transmembrane region" description="Helical" evidence="1">
    <location>
        <begin position="81"/>
        <end position="99"/>
    </location>
</feature>
<reference evidence="2 3" key="1">
    <citation type="submission" date="2017-03" db="EMBL/GenBank/DDBJ databases">
        <title>Genome sequencing of Shewanella japonica KCTC 22435.</title>
        <authorList>
            <person name="Kim K.M."/>
        </authorList>
    </citation>
    <scope>NUCLEOTIDE SEQUENCE [LARGE SCALE GENOMIC DNA]</scope>
    <source>
        <strain evidence="2 3">KCTC 22435</strain>
    </source>
</reference>
<keyword evidence="1" id="KW-0472">Membrane</keyword>
<dbReference type="EMBL" id="CP020472">
    <property type="protein sequence ID" value="ARD20520.1"/>
    <property type="molecule type" value="Genomic_DNA"/>
</dbReference>
<sequence>MEIKQKKLSNQHTFTFNEHSLNFAFKNKSGAEDVDVEYGTFPDKSSLLIEQNDWLRNVGILWFLLGALNIGRAVFSDNPVTGTGLWLFLGIICLIWFAVTKVRYSVFKTETSNIFVIQNGQHDHIIDEISKRKKAQLLQWYGDVNVDNDPESEINKFRWLAEQNVITKEQAEEKIAQVEFAHKDPDLQHKLN</sequence>
<keyword evidence="1" id="KW-1133">Transmembrane helix</keyword>
<name>A0ABN4YCA7_9GAMM</name>
<evidence type="ECO:0000313" key="2">
    <source>
        <dbReference type="EMBL" id="ARD20520.1"/>
    </source>
</evidence>
<evidence type="ECO:0000313" key="3">
    <source>
        <dbReference type="Proteomes" id="UP000191820"/>
    </source>
</evidence>
<feature type="transmembrane region" description="Helical" evidence="1">
    <location>
        <begin position="54"/>
        <end position="75"/>
    </location>
</feature>
<evidence type="ECO:0000256" key="1">
    <source>
        <dbReference type="SAM" id="Phobius"/>
    </source>
</evidence>
<proteinExistence type="predicted"/>
<dbReference type="RefSeq" id="WP_080914587.1">
    <property type="nucleotide sequence ID" value="NZ_CP020472.1"/>
</dbReference>
<keyword evidence="3" id="KW-1185">Reference proteome</keyword>
<gene>
    <name evidence="2" type="ORF">SJ2017_0171</name>
</gene>
<organism evidence="2 3">
    <name type="scientific">Shewanella japonica</name>
    <dbReference type="NCBI Taxonomy" id="93973"/>
    <lineage>
        <taxon>Bacteria</taxon>
        <taxon>Pseudomonadati</taxon>
        <taxon>Pseudomonadota</taxon>
        <taxon>Gammaproteobacteria</taxon>
        <taxon>Alteromonadales</taxon>
        <taxon>Shewanellaceae</taxon>
        <taxon>Shewanella</taxon>
    </lineage>
</organism>
<dbReference type="Proteomes" id="UP000191820">
    <property type="component" value="Chromosome"/>
</dbReference>
<keyword evidence="1" id="KW-0812">Transmembrane</keyword>
<accession>A0ABN4YCA7</accession>
<protein>
    <submittedName>
        <fullName evidence="2">Uncharacterized protein</fullName>
    </submittedName>
</protein>